<evidence type="ECO:0000256" key="5">
    <source>
        <dbReference type="ARBA" id="ARBA00022932"/>
    </source>
</evidence>
<dbReference type="InterPro" id="IPR048466">
    <property type="entry name" value="DNA_pol3_delta-like_C"/>
</dbReference>
<dbReference type="NCBIfam" id="TIGR01128">
    <property type="entry name" value="holA"/>
    <property type="match status" value="1"/>
</dbReference>
<evidence type="ECO:0000256" key="4">
    <source>
        <dbReference type="ARBA" id="ARBA00022705"/>
    </source>
</evidence>
<dbReference type="Gene3D" id="1.10.8.60">
    <property type="match status" value="1"/>
</dbReference>
<dbReference type="SUPFAM" id="SSF52540">
    <property type="entry name" value="P-loop containing nucleoside triphosphate hydrolases"/>
    <property type="match status" value="1"/>
</dbReference>
<dbReference type="AlphaFoldDB" id="A0A2T4UEQ0"/>
<keyword evidence="2" id="KW-0808">Transferase</keyword>
<comment type="caution">
    <text evidence="9">The sequence shown here is derived from an EMBL/GenBank/DDBJ whole genome shotgun (WGS) entry which is preliminary data.</text>
</comment>
<protein>
    <recommendedName>
        <fullName evidence="1">DNA-directed DNA polymerase</fullName>
        <ecNumber evidence="1">2.7.7.7</ecNumber>
    </recommendedName>
</protein>
<keyword evidence="3" id="KW-0548">Nucleotidyltransferase</keyword>
<keyword evidence="4" id="KW-0235">DNA replication</keyword>
<dbReference type="PANTHER" id="PTHR34388">
    <property type="entry name" value="DNA POLYMERASE III SUBUNIT DELTA"/>
    <property type="match status" value="1"/>
</dbReference>
<dbReference type="Pfam" id="PF21694">
    <property type="entry name" value="DNA_pol3_delta_C"/>
    <property type="match status" value="1"/>
</dbReference>
<dbReference type="EC" id="2.7.7.7" evidence="1"/>
<dbReference type="GO" id="GO:0006261">
    <property type="term" value="P:DNA-templated DNA replication"/>
    <property type="evidence" value="ECO:0007669"/>
    <property type="project" value="TreeGrafter"/>
</dbReference>
<dbReference type="PANTHER" id="PTHR34388:SF1">
    <property type="entry name" value="DNA POLYMERASE III SUBUNIT DELTA"/>
    <property type="match status" value="1"/>
</dbReference>
<evidence type="ECO:0000313" key="10">
    <source>
        <dbReference type="Proteomes" id="UP000240739"/>
    </source>
</evidence>
<evidence type="ECO:0000256" key="2">
    <source>
        <dbReference type="ARBA" id="ARBA00022679"/>
    </source>
</evidence>
<dbReference type="GO" id="GO:0003887">
    <property type="term" value="F:DNA-directed DNA polymerase activity"/>
    <property type="evidence" value="ECO:0007669"/>
    <property type="project" value="UniProtKB-KW"/>
</dbReference>
<dbReference type="GO" id="GO:0003677">
    <property type="term" value="F:DNA binding"/>
    <property type="evidence" value="ECO:0007669"/>
    <property type="project" value="InterPro"/>
</dbReference>
<evidence type="ECO:0000313" key="9">
    <source>
        <dbReference type="EMBL" id="PTL56261.1"/>
    </source>
</evidence>
<evidence type="ECO:0000256" key="3">
    <source>
        <dbReference type="ARBA" id="ARBA00022695"/>
    </source>
</evidence>
<organism evidence="9 10">
    <name type="scientific">Paraconexibacter algicola</name>
    <dbReference type="NCBI Taxonomy" id="2133960"/>
    <lineage>
        <taxon>Bacteria</taxon>
        <taxon>Bacillati</taxon>
        <taxon>Actinomycetota</taxon>
        <taxon>Thermoleophilia</taxon>
        <taxon>Solirubrobacterales</taxon>
        <taxon>Paraconexibacteraceae</taxon>
        <taxon>Paraconexibacter</taxon>
    </lineage>
</organism>
<dbReference type="GO" id="GO:0009360">
    <property type="term" value="C:DNA polymerase III complex"/>
    <property type="evidence" value="ECO:0007669"/>
    <property type="project" value="TreeGrafter"/>
</dbReference>
<evidence type="ECO:0000256" key="7">
    <source>
        <dbReference type="ARBA" id="ARBA00049244"/>
    </source>
</evidence>
<comment type="catalytic activity">
    <reaction evidence="7">
        <text>DNA(n) + a 2'-deoxyribonucleoside 5'-triphosphate = DNA(n+1) + diphosphate</text>
        <dbReference type="Rhea" id="RHEA:22508"/>
        <dbReference type="Rhea" id="RHEA-COMP:17339"/>
        <dbReference type="Rhea" id="RHEA-COMP:17340"/>
        <dbReference type="ChEBI" id="CHEBI:33019"/>
        <dbReference type="ChEBI" id="CHEBI:61560"/>
        <dbReference type="ChEBI" id="CHEBI:173112"/>
        <dbReference type="EC" id="2.7.7.7"/>
    </reaction>
</comment>
<dbReference type="SUPFAM" id="SSF48019">
    <property type="entry name" value="post-AAA+ oligomerization domain-like"/>
    <property type="match status" value="1"/>
</dbReference>
<dbReference type="Proteomes" id="UP000240739">
    <property type="component" value="Unassembled WGS sequence"/>
</dbReference>
<sequence length="346" mass="36481">MTPGGASGARPILGAVSTPAAAVWKPAYLIHGDDHGRITERRSGLRARAEAESDSGGIELYEGDDAQPEVVAGALCAMTFATGRRFLVVDGVERWKDDAVKRHLVPVLAAIGPDTTVAFFGREDGRAKVPASLGKAVAAAGGVVRAETAVKGREMIPWVRGEAGRHGIELDGVAAATLVGEVGERQQRLVRELEKLALYHGRGARLGEDDVRVLAASSSETQIWGFVDAVAGGDGRRAVREYLALREQGESLPRLVPMIAKRIREVLGIAQQLAAGASPAQVKAGFKGSPWAADKRIKEARGADPDRLRVALETLADLELDTRGGSTLDQETSALLAIGRITGRAA</sequence>
<evidence type="ECO:0000259" key="8">
    <source>
        <dbReference type="Pfam" id="PF21694"/>
    </source>
</evidence>
<gene>
    <name evidence="9" type="primary">holA</name>
    <name evidence="9" type="ORF">C7Y72_14875</name>
</gene>
<dbReference type="InterPro" id="IPR027417">
    <property type="entry name" value="P-loop_NTPase"/>
</dbReference>
<evidence type="ECO:0000256" key="1">
    <source>
        <dbReference type="ARBA" id="ARBA00012417"/>
    </source>
</evidence>
<dbReference type="EMBL" id="PYYB01000002">
    <property type="protein sequence ID" value="PTL56261.1"/>
    <property type="molecule type" value="Genomic_DNA"/>
</dbReference>
<name>A0A2T4UEQ0_9ACTN</name>
<dbReference type="InterPro" id="IPR008921">
    <property type="entry name" value="DNA_pol3_clamp-load_cplx_C"/>
</dbReference>
<dbReference type="Gene3D" id="1.20.272.10">
    <property type="match status" value="1"/>
</dbReference>
<evidence type="ECO:0000256" key="6">
    <source>
        <dbReference type="ARBA" id="ARBA00034754"/>
    </source>
</evidence>
<dbReference type="Gene3D" id="3.40.50.300">
    <property type="entry name" value="P-loop containing nucleotide triphosphate hydrolases"/>
    <property type="match status" value="1"/>
</dbReference>
<dbReference type="InterPro" id="IPR005790">
    <property type="entry name" value="DNA_polIII_delta"/>
</dbReference>
<reference evidence="9 10" key="1">
    <citation type="submission" date="2018-03" db="EMBL/GenBank/DDBJ databases">
        <title>Aquarubrobacter algicola gen. nov., sp. nov., a novel actinobacterium isolated from shallow eutrophic lake during the end of cyanobacterial harmful algal blooms.</title>
        <authorList>
            <person name="Chun S.J."/>
        </authorList>
    </citation>
    <scope>NUCLEOTIDE SEQUENCE [LARGE SCALE GENOMIC DNA]</scope>
    <source>
        <strain evidence="9 10">Seoho-28</strain>
    </source>
</reference>
<comment type="similarity">
    <text evidence="6">Belongs to the DNA polymerase HolA subunit family.</text>
</comment>
<proteinExistence type="inferred from homology"/>
<keyword evidence="10" id="KW-1185">Reference proteome</keyword>
<accession>A0A2T4UEQ0</accession>
<feature type="domain" description="DNA polymerase III delta subunit-like C-terminal" evidence="8">
    <location>
        <begin position="220"/>
        <end position="327"/>
    </location>
</feature>
<keyword evidence="5" id="KW-0239">DNA-directed DNA polymerase</keyword>